<dbReference type="PANTHER" id="PTHR21262">
    <property type="entry name" value="GUANOSINE-3',5'-BIS DIPHOSPHATE 3'-PYROPHOSPHOHYDROLASE"/>
    <property type="match status" value="1"/>
</dbReference>
<dbReference type="Pfam" id="PF19296">
    <property type="entry name" value="RelA_AH_RIS"/>
    <property type="match status" value="1"/>
</dbReference>
<dbReference type="Pfam" id="PF04607">
    <property type="entry name" value="RelA_SpoT"/>
    <property type="match status" value="1"/>
</dbReference>
<dbReference type="OrthoDB" id="9805041at2"/>
<dbReference type="Gene3D" id="3.30.70.260">
    <property type="match status" value="1"/>
</dbReference>
<dbReference type="Pfam" id="PF13328">
    <property type="entry name" value="HD_4"/>
    <property type="match status" value="1"/>
</dbReference>
<dbReference type="NCBIfam" id="TIGR00691">
    <property type="entry name" value="spoT_relA"/>
    <property type="match status" value="1"/>
</dbReference>
<dbReference type="UniPathway" id="UPA00908">
    <property type="reaction ID" value="UER00884"/>
</dbReference>
<dbReference type="InterPro" id="IPR012675">
    <property type="entry name" value="Beta-grasp_dom_sf"/>
</dbReference>
<dbReference type="Gene3D" id="3.30.460.10">
    <property type="entry name" value="Beta Polymerase, domain 2"/>
    <property type="match status" value="1"/>
</dbReference>
<comment type="function">
    <text evidence="9">In eubacteria ppGpp (guanosine 3'-diphosphate 5'-diphosphate) is a mediator of the stringent response that coordinates a variety of cellular activities in response to changes in nutritional abundance.</text>
</comment>
<dbReference type="PANTHER" id="PTHR21262:SF31">
    <property type="entry name" value="GTP PYROPHOSPHOKINASE"/>
    <property type="match status" value="1"/>
</dbReference>
<dbReference type="Pfam" id="PF13291">
    <property type="entry name" value="ACT_4"/>
    <property type="match status" value="1"/>
</dbReference>
<evidence type="ECO:0000313" key="14">
    <source>
        <dbReference type="Proteomes" id="UP000214688"/>
    </source>
</evidence>
<dbReference type="InterPro" id="IPR003607">
    <property type="entry name" value="HD/PDEase_dom"/>
</dbReference>
<dbReference type="InterPro" id="IPR043519">
    <property type="entry name" value="NT_sf"/>
</dbReference>
<dbReference type="Gene3D" id="3.10.20.30">
    <property type="match status" value="1"/>
</dbReference>
<dbReference type="CDD" id="cd04876">
    <property type="entry name" value="ACT_RelA-SpoT"/>
    <property type="match status" value="1"/>
</dbReference>
<keyword evidence="4" id="KW-0342">GTP-binding</keyword>
<dbReference type="PROSITE" id="PS51880">
    <property type="entry name" value="TGS"/>
    <property type="match status" value="1"/>
</dbReference>
<dbReference type="InterPro" id="IPR002912">
    <property type="entry name" value="ACT_dom"/>
</dbReference>
<comment type="catalytic activity">
    <reaction evidence="8">
        <text>GTP + ATP = guanosine 3'-diphosphate 5'-triphosphate + AMP</text>
        <dbReference type="Rhea" id="RHEA:22088"/>
        <dbReference type="ChEBI" id="CHEBI:30616"/>
        <dbReference type="ChEBI" id="CHEBI:37565"/>
        <dbReference type="ChEBI" id="CHEBI:142410"/>
        <dbReference type="ChEBI" id="CHEBI:456215"/>
        <dbReference type="EC" id="2.7.6.5"/>
    </reaction>
</comment>
<dbReference type="CDD" id="cd00077">
    <property type="entry name" value="HDc"/>
    <property type="match status" value="1"/>
</dbReference>
<evidence type="ECO:0000313" key="13">
    <source>
        <dbReference type="EMBL" id="ASS74638.1"/>
    </source>
</evidence>
<dbReference type="Proteomes" id="UP000214688">
    <property type="component" value="Chromosome"/>
</dbReference>
<evidence type="ECO:0000256" key="3">
    <source>
        <dbReference type="ARBA" id="ARBA00019852"/>
    </source>
</evidence>
<dbReference type="AlphaFoldDB" id="A0A223CZ64"/>
<dbReference type="PROSITE" id="PS51671">
    <property type="entry name" value="ACT"/>
    <property type="match status" value="1"/>
</dbReference>
<protein>
    <recommendedName>
        <fullName evidence="3">GTP pyrophosphokinase</fullName>
        <ecNumber evidence="2">2.7.6.5</ecNumber>
    </recommendedName>
    <alternativeName>
        <fullName evidence="6">(p)ppGpp synthase</fullName>
    </alternativeName>
    <alternativeName>
        <fullName evidence="5">ATP:GTP 3'-pyrophosphotransferase</fullName>
    </alternativeName>
    <alternativeName>
        <fullName evidence="7">ppGpp synthase I</fullName>
    </alternativeName>
</protein>
<gene>
    <name evidence="13" type="ORF">CIG75_06410</name>
</gene>
<dbReference type="InterPro" id="IPR033655">
    <property type="entry name" value="TGS_RelA/SpoT"/>
</dbReference>
<dbReference type="FunFam" id="3.10.20.30:FF:000002">
    <property type="entry name" value="GTP pyrophosphokinase (RelA/SpoT)"/>
    <property type="match status" value="1"/>
</dbReference>
<dbReference type="InterPro" id="IPR012676">
    <property type="entry name" value="TGS-like"/>
</dbReference>
<sequence length="761" mass="86712">MTSSRSSSTSSDKAATGVVDLVGIGRLIEKISKYLSEADVAMVRRAFDMSEEAHRGQTRSSGEPYIMHPVAVAEILADLELDAVTLSAALLHDVVEDTHVKEETLVKQFGPEVAALVDGVTKLERIKFNSKEEAQAENLRKMFMAMAKDIRVLLIKLADRLHNMRTLKHQPIEKQVKTATETLEIYAPLAHRLGISTIKWELEDIALRYMNPQQYYRIVNLMAKKRKEREEYVQEVIDGLKEKFAELELKAEISGRAKHLYSIYRKMVNYNKQFNEIYDLLAVRIIVDSIKDCYAILGIVHTMWKPMPGRFKDFIAMPKANMYQSLHTTVIGPRGEPLEIQIRTWEMHRTAEYGIAAHWLYKEQANAQGPAAKDSKEASPQANLAQAKDASFQQKLAWFREILEWQQDFKDAQEFMETLKFDLFADEVFVFTPKGDVFQLPAGSVPIDFAYRIHTDVGNRTIGAKVNGKIVPLDYKLKTGDIIEVLTSKHSYGPSFDWIKVVKSSQAKSKIRQWFKKEKREENVAKGRDSIEKEARKHSINPEWLTDKNLEEVANKFNFPKVDDMLAAVGYGGFSSHSVITRIVEKIKRETPPAEIEKIPEVKQEPKKKKKSNLGVQVKGIDNMLIRFSRCCNPVPGDEIQGFVTKGRGVSVHRTNCPNLHAVEENEDNRLIEVEWESAPTVSYSVEIEITGLDRRGLINEVMMAVAESKTDITAVSGRADKRKMATISLTINIRNVDHLHTVVERIKRIKDIYTVRRIMQ</sequence>
<dbReference type="PROSITE" id="PS51831">
    <property type="entry name" value="HD"/>
    <property type="match status" value="1"/>
</dbReference>
<evidence type="ECO:0000256" key="4">
    <source>
        <dbReference type="ARBA" id="ARBA00023134"/>
    </source>
</evidence>
<dbReference type="EMBL" id="CP022657">
    <property type="protein sequence ID" value="ASS74638.1"/>
    <property type="molecule type" value="Genomic_DNA"/>
</dbReference>
<dbReference type="InterPro" id="IPR045600">
    <property type="entry name" value="RelA/SpoT_AH_RIS"/>
</dbReference>
<dbReference type="InterPro" id="IPR006674">
    <property type="entry name" value="HD_domain"/>
</dbReference>
<dbReference type="EC" id="2.7.6.5" evidence="2"/>
<dbReference type="SUPFAM" id="SSF109604">
    <property type="entry name" value="HD-domain/PDEase-like"/>
    <property type="match status" value="1"/>
</dbReference>
<accession>A0A223CZ64</accession>
<dbReference type="FunFam" id="3.30.460.10:FF:000001">
    <property type="entry name" value="GTP pyrophosphokinase RelA"/>
    <property type="match status" value="1"/>
</dbReference>
<organism evidence="13 14">
    <name type="scientific">Tumebacillus algifaecis</name>
    <dbReference type="NCBI Taxonomy" id="1214604"/>
    <lineage>
        <taxon>Bacteria</taxon>
        <taxon>Bacillati</taxon>
        <taxon>Bacillota</taxon>
        <taxon>Bacilli</taxon>
        <taxon>Bacillales</taxon>
        <taxon>Alicyclobacillaceae</taxon>
        <taxon>Tumebacillus</taxon>
    </lineage>
</organism>
<dbReference type="KEGG" id="tab:CIG75_06410"/>
<dbReference type="GO" id="GO:0005525">
    <property type="term" value="F:GTP binding"/>
    <property type="evidence" value="ECO:0007669"/>
    <property type="project" value="UniProtKB-KW"/>
</dbReference>
<evidence type="ECO:0000256" key="1">
    <source>
        <dbReference type="ARBA" id="ARBA00004976"/>
    </source>
</evidence>
<dbReference type="InterPro" id="IPR007685">
    <property type="entry name" value="RelA_SpoT"/>
</dbReference>
<dbReference type="GO" id="GO:0005886">
    <property type="term" value="C:plasma membrane"/>
    <property type="evidence" value="ECO:0007669"/>
    <property type="project" value="TreeGrafter"/>
</dbReference>
<proteinExistence type="inferred from homology"/>
<dbReference type="Pfam" id="PF02824">
    <property type="entry name" value="TGS"/>
    <property type="match status" value="1"/>
</dbReference>
<dbReference type="FunFam" id="1.10.3210.10:FF:000001">
    <property type="entry name" value="GTP pyrophosphokinase RelA"/>
    <property type="match status" value="1"/>
</dbReference>
<reference evidence="13 14" key="1">
    <citation type="journal article" date="2015" name="Int. J. Syst. Evol. Microbiol.">
        <title>Tumebacillus algifaecis sp. nov., isolated from decomposing algal scum.</title>
        <authorList>
            <person name="Wu Y.F."/>
            <person name="Zhang B."/>
            <person name="Xing P."/>
            <person name="Wu Q.L."/>
            <person name="Liu S.J."/>
        </authorList>
    </citation>
    <scope>NUCLEOTIDE SEQUENCE [LARGE SCALE GENOMIC DNA]</scope>
    <source>
        <strain evidence="13 14">THMBR28</strain>
    </source>
</reference>
<dbReference type="SUPFAM" id="SSF81271">
    <property type="entry name" value="TGS-like"/>
    <property type="match status" value="1"/>
</dbReference>
<evidence type="ECO:0000256" key="9">
    <source>
        <dbReference type="RuleBase" id="RU003847"/>
    </source>
</evidence>
<dbReference type="InterPro" id="IPR045865">
    <property type="entry name" value="ACT-like_dom_sf"/>
</dbReference>
<dbReference type="Gene3D" id="1.10.3210.10">
    <property type="entry name" value="Hypothetical protein af1432"/>
    <property type="match status" value="1"/>
</dbReference>
<dbReference type="GO" id="GO:0015970">
    <property type="term" value="P:guanosine tetraphosphate biosynthetic process"/>
    <property type="evidence" value="ECO:0007669"/>
    <property type="project" value="UniProtKB-UniPathway"/>
</dbReference>
<dbReference type="CDD" id="cd05399">
    <property type="entry name" value="NT_Rel-Spo_like"/>
    <property type="match status" value="1"/>
</dbReference>
<dbReference type="SUPFAM" id="SSF55021">
    <property type="entry name" value="ACT-like"/>
    <property type="match status" value="1"/>
</dbReference>
<evidence type="ECO:0000259" key="11">
    <source>
        <dbReference type="PROSITE" id="PS51831"/>
    </source>
</evidence>
<keyword evidence="14" id="KW-1185">Reference proteome</keyword>
<feature type="domain" description="HD" evidence="11">
    <location>
        <begin position="65"/>
        <end position="164"/>
    </location>
</feature>
<dbReference type="SMART" id="SM00954">
    <property type="entry name" value="RelA_SpoT"/>
    <property type="match status" value="1"/>
</dbReference>
<evidence type="ECO:0000256" key="2">
    <source>
        <dbReference type="ARBA" id="ARBA00013251"/>
    </source>
</evidence>
<comment type="pathway">
    <text evidence="1">Purine metabolism; ppGpp biosynthesis; ppGpp from GTP: step 1/2.</text>
</comment>
<evidence type="ECO:0000256" key="7">
    <source>
        <dbReference type="ARBA" id="ARBA00033308"/>
    </source>
</evidence>
<dbReference type="CDD" id="cd01668">
    <property type="entry name" value="TGS_RSH"/>
    <property type="match status" value="1"/>
</dbReference>
<dbReference type="InterPro" id="IPR004095">
    <property type="entry name" value="TGS"/>
</dbReference>
<evidence type="ECO:0000259" key="12">
    <source>
        <dbReference type="PROSITE" id="PS51880"/>
    </source>
</evidence>
<evidence type="ECO:0000259" key="10">
    <source>
        <dbReference type="PROSITE" id="PS51671"/>
    </source>
</evidence>
<name>A0A223CZ64_9BACL</name>
<dbReference type="InterPro" id="IPR004811">
    <property type="entry name" value="RelA/Spo_fam"/>
</dbReference>
<feature type="domain" description="ACT" evidence="10">
    <location>
        <begin position="687"/>
        <end position="761"/>
    </location>
</feature>
<evidence type="ECO:0000256" key="6">
    <source>
        <dbReference type="ARBA" id="ARBA00032407"/>
    </source>
</evidence>
<dbReference type="SMART" id="SM00471">
    <property type="entry name" value="HDc"/>
    <property type="match status" value="1"/>
</dbReference>
<evidence type="ECO:0000256" key="8">
    <source>
        <dbReference type="ARBA" id="ARBA00048244"/>
    </source>
</evidence>
<evidence type="ECO:0000256" key="5">
    <source>
        <dbReference type="ARBA" id="ARBA00029754"/>
    </source>
</evidence>
<dbReference type="SUPFAM" id="SSF81301">
    <property type="entry name" value="Nucleotidyltransferase"/>
    <property type="match status" value="1"/>
</dbReference>
<comment type="similarity">
    <text evidence="9">Belongs to the relA/spoT family.</text>
</comment>
<keyword evidence="4" id="KW-0547">Nucleotide-binding</keyword>
<feature type="domain" description="TGS" evidence="12">
    <location>
        <begin position="426"/>
        <end position="487"/>
    </location>
</feature>
<dbReference type="GO" id="GO:0008728">
    <property type="term" value="F:GTP diphosphokinase activity"/>
    <property type="evidence" value="ECO:0007669"/>
    <property type="project" value="UniProtKB-EC"/>
</dbReference>